<dbReference type="RefSeq" id="WP_130598670.1">
    <property type="nucleotide sequence ID" value="NZ_CP036200.1"/>
</dbReference>
<dbReference type="InterPro" id="IPR047111">
    <property type="entry name" value="YbaP-like"/>
</dbReference>
<reference evidence="2 3" key="1">
    <citation type="submission" date="2019-02" db="EMBL/GenBank/DDBJ databases">
        <title>Shewanella sp. D4-2 isolated from Dokdo Island.</title>
        <authorList>
            <person name="Baek K."/>
        </authorList>
    </citation>
    <scope>NUCLEOTIDE SEQUENCE [LARGE SCALE GENOMIC DNA]</scope>
    <source>
        <strain evidence="2 3">D4-2</strain>
    </source>
</reference>
<feature type="chain" id="PRO_5019253418" evidence="1">
    <location>
        <begin position="23"/>
        <end position="285"/>
    </location>
</feature>
<dbReference type="AlphaFoldDB" id="A0A411PGI1"/>
<gene>
    <name evidence="2" type="ORF">EXU30_07100</name>
</gene>
<dbReference type="PANTHER" id="PTHR40590">
    <property type="entry name" value="CYTOPLASMIC PROTEIN-RELATED"/>
    <property type="match status" value="1"/>
</dbReference>
<dbReference type="Proteomes" id="UP000291106">
    <property type="component" value="Chromosome"/>
</dbReference>
<protein>
    <submittedName>
        <fullName evidence="2">TraB/GumN family protein</fullName>
    </submittedName>
</protein>
<feature type="signal peptide" evidence="1">
    <location>
        <begin position="1"/>
        <end position="22"/>
    </location>
</feature>
<evidence type="ECO:0000256" key="1">
    <source>
        <dbReference type="SAM" id="SignalP"/>
    </source>
</evidence>
<keyword evidence="3" id="KW-1185">Reference proteome</keyword>
<name>A0A411PGI1_9GAMM</name>
<dbReference type="PANTHER" id="PTHR40590:SF1">
    <property type="entry name" value="CYTOPLASMIC PROTEIN"/>
    <property type="match status" value="1"/>
</dbReference>
<organism evidence="2 3">
    <name type="scientific">Shewanella maritima</name>
    <dbReference type="NCBI Taxonomy" id="2520507"/>
    <lineage>
        <taxon>Bacteria</taxon>
        <taxon>Pseudomonadati</taxon>
        <taxon>Pseudomonadota</taxon>
        <taxon>Gammaproteobacteria</taxon>
        <taxon>Alteromonadales</taxon>
        <taxon>Shewanellaceae</taxon>
        <taxon>Shewanella</taxon>
    </lineage>
</organism>
<proteinExistence type="predicted"/>
<accession>A0A411PGI1</accession>
<dbReference type="KEGG" id="smai:EXU30_07100"/>
<evidence type="ECO:0000313" key="3">
    <source>
        <dbReference type="Proteomes" id="UP000291106"/>
    </source>
</evidence>
<dbReference type="EMBL" id="CP036200">
    <property type="protein sequence ID" value="QBF82490.1"/>
    <property type="molecule type" value="Genomic_DNA"/>
</dbReference>
<dbReference type="CDD" id="cd14789">
    <property type="entry name" value="Tiki"/>
    <property type="match status" value="1"/>
</dbReference>
<evidence type="ECO:0000313" key="2">
    <source>
        <dbReference type="EMBL" id="QBF82490.1"/>
    </source>
</evidence>
<keyword evidence="1" id="KW-0732">Signal</keyword>
<dbReference type="Pfam" id="PF01963">
    <property type="entry name" value="TraB_PrgY_gumN"/>
    <property type="match status" value="1"/>
</dbReference>
<sequence>MLNRLLKAFSALVCVASLQVIAAPSDNPVFYQVNYQGEQAYLLGSVHVGKADFYPLNAKIEQAFADSDALVIEADVTKADVGSLLAKHGQITPSQKAKTDKILQGYCQPQMQLCQAISGFAPWLQASQIGLLRFAQLGFQAEQGVDLTLVARNGDKDLIELESVEFQFELISSFSEQTQYKMVEEAAYVEDVEMLALIAAWRKGDDKQLAKLMEDPQAVTNELLDKLLWQRNHTMAAKIKQLMIEHKGKQLFIVVGAGHLVGQQAIPGLLNTKGMQLKACHRNEC</sequence>
<dbReference type="OrthoDB" id="357294at2"/>
<dbReference type="InterPro" id="IPR002816">
    <property type="entry name" value="TraB/PrgY/GumN_fam"/>
</dbReference>